<dbReference type="Gene3D" id="3.40.30.10">
    <property type="entry name" value="Glutaredoxin"/>
    <property type="match status" value="1"/>
</dbReference>
<dbReference type="STRING" id="1331007.AALB_2193"/>
<gene>
    <name evidence="2" type="ORF">AALB_2193</name>
</gene>
<dbReference type="SUPFAM" id="SSF52833">
    <property type="entry name" value="Thioredoxin-like"/>
    <property type="match status" value="1"/>
</dbReference>
<protein>
    <submittedName>
        <fullName evidence="2">Selenoprotein W-related protein</fullName>
    </submittedName>
</protein>
<comment type="caution">
    <text evidence="2">The sequence shown here is derived from an EMBL/GenBank/DDBJ whole genome shotgun (WGS) entry which is preliminary data.</text>
</comment>
<accession>R9PLG7</accession>
<organism evidence="2 3">
    <name type="scientific">Agarivorans albus MKT 106</name>
    <dbReference type="NCBI Taxonomy" id="1331007"/>
    <lineage>
        <taxon>Bacteria</taxon>
        <taxon>Pseudomonadati</taxon>
        <taxon>Pseudomonadota</taxon>
        <taxon>Gammaproteobacteria</taxon>
        <taxon>Alteromonadales</taxon>
        <taxon>Alteromonadaceae</taxon>
        <taxon>Agarivorans</taxon>
    </lineage>
</organism>
<dbReference type="NCBIfam" id="TIGR02174">
    <property type="entry name" value="CXXU_selWTH"/>
    <property type="match status" value="1"/>
</dbReference>
<name>R9PLG7_AGAAL</name>
<dbReference type="InterPro" id="IPR011893">
    <property type="entry name" value="Selenoprotein_Rdx-typ"/>
</dbReference>
<dbReference type="AlphaFoldDB" id="R9PLG7"/>
<dbReference type="EMBL" id="BARX01000013">
    <property type="protein sequence ID" value="GAD02113.1"/>
    <property type="molecule type" value="Genomic_DNA"/>
</dbReference>
<proteinExistence type="predicted"/>
<dbReference type="InterPro" id="IPR036249">
    <property type="entry name" value="Thioredoxin-like_sf"/>
</dbReference>
<evidence type="ECO:0000313" key="3">
    <source>
        <dbReference type="Proteomes" id="UP000014461"/>
    </source>
</evidence>
<dbReference type="OrthoDB" id="9811366at2"/>
<dbReference type="PANTHER" id="PTHR36417">
    <property type="entry name" value="SELENOPROTEIN DOMAIN PROTEIN (AFU_ORTHOLOGUE AFUA_1G05220)"/>
    <property type="match status" value="1"/>
</dbReference>
<evidence type="ECO:0000256" key="1">
    <source>
        <dbReference type="ARBA" id="ARBA00023284"/>
    </source>
</evidence>
<dbReference type="Proteomes" id="UP000014461">
    <property type="component" value="Unassembled WGS sequence"/>
</dbReference>
<dbReference type="PANTHER" id="PTHR36417:SF2">
    <property type="entry name" value="SELENOPROTEIN DOMAIN PROTEIN (AFU_ORTHOLOGUE AFUA_1G05220)"/>
    <property type="match status" value="1"/>
</dbReference>
<evidence type="ECO:0000313" key="2">
    <source>
        <dbReference type="EMBL" id="GAD02113.1"/>
    </source>
</evidence>
<dbReference type="Pfam" id="PF10262">
    <property type="entry name" value="Rdx"/>
    <property type="match status" value="1"/>
</dbReference>
<keyword evidence="3" id="KW-1185">Reference proteome</keyword>
<sequence>MEQQDPVLPKVEIYYCSLCGWLLRASWLSQELLTTFSQELSEVALKPASSGRFQIYLDGELIWCRKADNGFPEAKILKQRVRDKIAPEMDLGHSDSKET</sequence>
<keyword evidence="1" id="KW-0676">Redox-active center</keyword>
<dbReference type="RefSeq" id="WP_016401881.1">
    <property type="nucleotide sequence ID" value="NZ_BARX01000013.1"/>
</dbReference>
<reference evidence="2" key="1">
    <citation type="journal article" date="2013" name="Genome Announc.">
        <title>Draft Genome Sequence of Agarivorans albus Strain MKT 106T, an Agarolytic Marine Bacterium.</title>
        <authorList>
            <person name="Yasuike M."/>
            <person name="Nakamura Y."/>
            <person name="Kai W."/>
            <person name="Fujiwara A."/>
            <person name="Fukui Y."/>
            <person name="Satomi M."/>
            <person name="Sano M."/>
        </authorList>
    </citation>
    <scope>NUCLEOTIDE SEQUENCE [LARGE SCALE GENOMIC DNA]</scope>
</reference>